<evidence type="ECO:0000313" key="2">
    <source>
        <dbReference type="Proteomes" id="UP000295719"/>
    </source>
</evidence>
<dbReference type="EMBL" id="SMCR01000001">
    <property type="protein sequence ID" value="TCV99781.1"/>
    <property type="molecule type" value="Genomic_DNA"/>
</dbReference>
<dbReference type="Proteomes" id="UP000295719">
    <property type="component" value="Unassembled WGS sequence"/>
</dbReference>
<dbReference type="AlphaFoldDB" id="A0A4R3Z1Y7"/>
<proteinExistence type="predicted"/>
<dbReference type="InterPro" id="IPR010352">
    <property type="entry name" value="DUF945"/>
</dbReference>
<dbReference type="Pfam" id="PF06097">
    <property type="entry name" value="DUF945"/>
    <property type="match status" value="1"/>
</dbReference>
<sequence>MKKTLVAVSVIVILGAAWTGAAWYTGKQFEQRLPGLVASANDRLNTAFPEAGVKLAYQDYQRGLFNSHLNLVLQSDGSTGENKPLKPGEEIVLREAVSHGPLPFAQLKRGVLIPSMASVHSELVNTPASKAAFDAAKGQSPLTAETRVSYNGDTASAIDLAELDYKGAETRVRSSGGSFDTDVSRDGKTVKIDGGISSLLIGYQKPGQNHEQLTLQEFKLENDTKASPQGYSIGNNTLKAKSLAYNLDGKDILVIDNPSQVTKADETDGKMGVNIVYSLDKLSVQGEDFGSGKAVVNLSNLDPKALEQFSTHYHDQVEQIMQHTGDIEPAALQSQITQAFLQNLPTALKGSPYLSIAPLSWKNSKGESAFNLTLNMNDPAQSTEQPQTPEQAFSRYINKIEAKLTVPLDMATYTTAQVGKLQGYSAEDADKLAKQQVQGLAAMGQMFKLTTVKDDVLTSSFYFADGQINLNGQKMSLQDFLGMFGMFGLGQPAQPGVALPAE</sequence>
<dbReference type="RefSeq" id="WP_131863325.1">
    <property type="nucleotide sequence ID" value="NZ_SMCR01000001.1"/>
</dbReference>
<name>A0A4R3Z1Y7_9GAMM</name>
<accession>A0A4R3Z1Y7</accession>
<protein>
    <submittedName>
        <fullName evidence="1">Uncharacterized protein YdgA (DUF945 family)</fullName>
    </submittedName>
</protein>
<organism evidence="1 2">
    <name type="scientific">Biostraticola tofi</name>
    <dbReference type="NCBI Taxonomy" id="466109"/>
    <lineage>
        <taxon>Bacteria</taxon>
        <taxon>Pseudomonadati</taxon>
        <taxon>Pseudomonadota</taxon>
        <taxon>Gammaproteobacteria</taxon>
        <taxon>Enterobacterales</taxon>
        <taxon>Bruguierivoracaceae</taxon>
        <taxon>Biostraticola</taxon>
    </lineage>
</organism>
<reference evidence="1 2" key="1">
    <citation type="submission" date="2019-03" db="EMBL/GenBank/DDBJ databases">
        <title>Genomic Encyclopedia of Type Strains, Phase IV (KMG-IV): sequencing the most valuable type-strain genomes for metagenomic binning, comparative biology and taxonomic classification.</title>
        <authorList>
            <person name="Goeker M."/>
        </authorList>
    </citation>
    <scope>NUCLEOTIDE SEQUENCE [LARGE SCALE GENOMIC DNA]</scope>
    <source>
        <strain evidence="1 2">DSM 19580</strain>
    </source>
</reference>
<gene>
    <name evidence="1" type="ORF">EDC52_101118</name>
</gene>
<keyword evidence="2" id="KW-1185">Reference proteome</keyword>
<dbReference type="OrthoDB" id="5444681at2"/>
<comment type="caution">
    <text evidence="1">The sequence shown here is derived from an EMBL/GenBank/DDBJ whole genome shotgun (WGS) entry which is preliminary data.</text>
</comment>
<evidence type="ECO:0000313" key="1">
    <source>
        <dbReference type="EMBL" id="TCV99781.1"/>
    </source>
</evidence>